<dbReference type="PANTHER" id="PTHR30137">
    <property type="entry name" value="LUCIFERASE-LIKE MONOOXYGENASE"/>
    <property type="match status" value="1"/>
</dbReference>
<dbReference type="PANTHER" id="PTHR30137:SF8">
    <property type="entry name" value="BLR5498 PROTEIN"/>
    <property type="match status" value="1"/>
</dbReference>
<evidence type="ECO:0000313" key="5">
    <source>
        <dbReference type="Proteomes" id="UP000661858"/>
    </source>
</evidence>
<dbReference type="InterPro" id="IPR024011">
    <property type="entry name" value="Biosynth_lucif-like_mOase_dom"/>
</dbReference>
<dbReference type="GO" id="GO:0004497">
    <property type="term" value="F:monooxygenase activity"/>
    <property type="evidence" value="ECO:0007669"/>
    <property type="project" value="UniProtKB-KW"/>
</dbReference>
<name>A0A937JRL2_9ACTN</name>
<dbReference type="InterPro" id="IPR036661">
    <property type="entry name" value="Luciferase-like_sf"/>
</dbReference>
<dbReference type="GO" id="GO:0005829">
    <property type="term" value="C:cytosol"/>
    <property type="evidence" value="ECO:0007669"/>
    <property type="project" value="TreeGrafter"/>
</dbReference>
<dbReference type="SUPFAM" id="SSF51679">
    <property type="entry name" value="Bacterial luciferase-like"/>
    <property type="match status" value="1"/>
</dbReference>
<dbReference type="Proteomes" id="UP000661858">
    <property type="component" value="Unassembled WGS sequence"/>
</dbReference>
<dbReference type="GO" id="GO:0016705">
    <property type="term" value="F:oxidoreductase activity, acting on paired donors, with incorporation or reduction of molecular oxygen"/>
    <property type="evidence" value="ECO:0007669"/>
    <property type="project" value="InterPro"/>
</dbReference>
<dbReference type="Gene3D" id="3.20.20.30">
    <property type="entry name" value="Luciferase-like domain"/>
    <property type="match status" value="1"/>
</dbReference>
<dbReference type="InterPro" id="IPR011251">
    <property type="entry name" value="Luciferase-like_dom"/>
</dbReference>
<dbReference type="RefSeq" id="WP_201843100.1">
    <property type="nucleotide sequence ID" value="NZ_JAERRK010000023.1"/>
</dbReference>
<evidence type="ECO:0000256" key="1">
    <source>
        <dbReference type="ARBA" id="ARBA00023002"/>
    </source>
</evidence>
<accession>A0A937JRL2</accession>
<dbReference type="NCBIfam" id="TIGR04020">
    <property type="entry name" value="seco_metab_LLM"/>
    <property type="match status" value="1"/>
</dbReference>
<gene>
    <name evidence="4" type="ORF">JK359_32090</name>
</gene>
<dbReference type="EMBL" id="JAERRK010000023">
    <property type="protein sequence ID" value="MBL1086546.1"/>
    <property type="molecule type" value="Genomic_DNA"/>
</dbReference>
<dbReference type="InterPro" id="IPR050766">
    <property type="entry name" value="Bact_Lucif_Oxidored"/>
</dbReference>
<reference evidence="4" key="1">
    <citation type="submission" date="2021-01" db="EMBL/GenBank/DDBJ databases">
        <title>WGS of actinomycetes isolated from Thailand.</title>
        <authorList>
            <person name="Thawai C."/>
        </authorList>
    </citation>
    <scope>NUCLEOTIDE SEQUENCE</scope>
    <source>
        <strain evidence="4">RCU-197</strain>
    </source>
</reference>
<evidence type="ECO:0000256" key="2">
    <source>
        <dbReference type="ARBA" id="ARBA00023033"/>
    </source>
</evidence>
<dbReference type="Pfam" id="PF00296">
    <property type="entry name" value="Bac_luciferase"/>
    <property type="match status" value="1"/>
</dbReference>
<dbReference type="AlphaFoldDB" id="A0A937JRL2"/>
<keyword evidence="5" id="KW-1185">Reference proteome</keyword>
<comment type="caution">
    <text evidence="4">The sequence shown here is derived from an EMBL/GenBank/DDBJ whole genome shotgun (WGS) entry which is preliminary data.</text>
</comment>
<sequence length="364" mass="38940">MDFSLFYFGNSPAPEPAGAAHGFGARPYGLLLEGARFADRNGFTAVWTPERHFSPFGGLYPNPAVTGAAVASITSRVGIRAGSVVGPLHDPLRIAEEWAVVDNLSGGRAGIAFASGWHAQDFALRPDAYADRRDVLARTVEQVRHLWRGGTLDRPDGNGTTGPVGVHPRPVRHALPVWITSSGGPDTFTRAGSAGAGVLTHLVGQDLDALERSVTAYRTAYTARPGSDASRGHVVVMLHTFLGTDDAQVRELVREPMSAYLRSSLTLLLGSQTLGVSRPVDPARLSERHVDTMVRRAFDRYYDDGSLLGTLPKAAATVERLRAIGVDEIACFIDFGLPERTVLDGLGPLAELVRASATVPEVSR</sequence>
<organism evidence="4 5">
    <name type="scientific">Streptomyces actinomycinicus</name>
    <dbReference type="NCBI Taxonomy" id="1695166"/>
    <lineage>
        <taxon>Bacteria</taxon>
        <taxon>Bacillati</taxon>
        <taxon>Actinomycetota</taxon>
        <taxon>Actinomycetes</taxon>
        <taxon>Kitasatosporales</taxon>
        <taxon>Streptomycetaceae</taxon>
        <taxon>Streptomyces</taxon>
    </lineage>
</organism>
<evidence type="ECO:0000259" key="3">
    <source>
        <dbReference type="Pfam" id="PF00296"/>
    </source>
</evidence>
<keyword evidence="1" id="KW-0560">Oxidoreductase</keyword>
<keyword evidence="2" id="KW-0503">Monooxygenase</keyword>
<evidence type="ECO:0000313" key="4">
    <source>
        <dbReference type="EMBL" id="MBL1086546.1"/>
    </source>
</evidence>
<protein>
    <submittedName>
        <fullName evidence="4">LLM class flavin-dependent oxidoreductase</fullName>
    </submittedName>
</protein>
<proteinExistence type="predicted"/>
<feature type="domain" description="Luciferase-like" evidence="3">
    <location>
        <begin position="10"/>
        <end position="264"/>
    </location>
</feature>